<gene>
    <name evidence="1" type="ORF">UA45_21755</name>
</gene>
<organism evidence="1 2">
    <name type="scientific">Morganella morganii</name>
    <name type="common">Proteus morganii</name>
    <dbReference type="NCBI Taxonomy" id="582"/>
    <lineage>
        <taxon>Bacteria</taxon>
        <taxon>Pseudomonadati</taxon>
        <taxon>Pseudomonadota</taxon>
        <taxon>Gammaproteobacteria</taxon>
        <taxon>Enterobacterales</taxon>
        <taxon>Morganellaceae</taxon>
        <taxon>Morganella</taxon>
    </lineage>
</organism>
<comment type="caution">
    <text evidence="1">The sequence shown here is derived from an EMBL/GenBank/DDBJ whole genome shotgun (WGS) entry which is preliminary data.</text>
</comment>
<dbReference type="AlphaFoldDB" id="A0A0D8L4M3"/>
<dbReference type="PATRIC" id="fig|582.24.peg.6925"/>
<accession>A0A0D8L4M3</accession>
<evidence type="ECO:0000313" key="1">
    <source>
        <dbReference type="EMBL" id="KJF75818.1"/>
    </source>
</evidence>
<sequence>MADIRYITGGADGWLNVKREPAQNIIALPGTLKVDVTSNKNGRDYFTASEGVEKGKTSLLKRGIYHGSARITDQPHHSVFLFQMKYWNILTGKYMPSPMISTQSPLVFTIFKYLISRMMAVWDIPYNHRLPKIGFIWEQEMQSRVIMTGIYIPEEVL</sequence>
<reference evidence="1 2" key="1">
    <citation type="submission" date="2015-02" db="EMBL/GenBank/DDBJ databases">
        <title>Whole genome shotgun sequencing of cultured foodborne pathogen.</title>
        <authorList>
            <person name="Timme R."/>
            <person name="Allard M.W."/>
            <person name="Strain E."/>
            <person name="Evans P.S."/>
            <person name="Brown E."/>
        </authorList>
    </citation>
    <scope>NUCLEOTIDE SEQUENCE [LARGE SCALE GENOMIC DNA]</scope>
    <source>
        <strain evidence="1 2">GCSL-TSO-24</strain>
    </source>
</reference>
<protein>
    <submittedName>
        <fullName evidence="1">Uncharacterized protein</fullName>
    </submittedName>
</protein>
<evidence type="ECO:0000313" key="2">
    <source>
        <dbReference type="Proteomes" id="UP000032582"/>
    </source>
</evidence>
<proteinExistence type="predicted"/>
<dbReference type="Proteomes" id="UP000032582">
    <property type="component" value="Unassembled WGS sequence"/>
</dbReference>
<dbReference type="EMBL" id="JZSH01000519">
    <property type="protein sequence ID" value="KJF75818.1"/>
    <property type="molecule type" value="Genomic_DNA"/>
</dbReference>
<name>A0A0D8L4M3_MORMO</name>